<evidence type="ECO:0000313" key="4">
    <source>
        <dbReference type="Proteomes" id="UP000198901"/>
    </source>
</evidence>
<dbReference type="InterPro" id="IPR025592">
    <property type="entry name" value="DUF4347"/>
</dbReference>
<dbReference type="PROSITE" id="PS00018">
    <property type="entry name" value="EF_HAND_1"/>
    <property type="match status" value="1"/>
</dbReference>
<evidence type="ECO:0000256" key="1">
    <source>
        <dbReference type="SAM" id="MobiDB-lite"/>
    </source>
</evidence>
<dbReference type="OrthoDB" id="934118at2"/>
<sequence length="894" mass="92551">MKKLIRLTSITMLVHLIYLSLPALGEGNPILIEGLPQSQMLTEAASGVPGVLHVFAHGCPGELWLDGEWADAVAIATKFRDTRHPLAIWGCEFGKGDKGRQAVSYLARVLGVPVSASDDITGAGGDWELEVGPRLAVKLSGYPETLQCPSSPTADDPDTDGDGILDSQDFDDDNDGVPDIMEGLTTSGNSIFNGNFGTNGTSGSNTNGWSGNITGYGRTGWAAQGGGAGTYEDNASASNLYQNNVVFKSTVSPAQTATFSVRVNASNTSAGAGVTVANSYGYLDFYLGTVRIFRVSNAASGSLNTTTATITNIDATVVQTLAVNGNPSSRSFPTGTTYASIVVTVKTASLPIKGQVIAQFISGADDFNVDDFSYTYQTGIDTDGDGIPNYKDLDSDNDGIPDAIEGCGNTSVSLDASCRVTYNAATDVDGSDAGTCKDGLPVSTCPTPLDTDGDGTPDFLDTDSDNDGCADFKEAGLTAAPVYSSDVTGLTNAACHKPANTNWINASASPACMPPAAADDSSTGNTPNTDVSVNLLINDKRSDGTQANISNTSVTLTTTGLPVGSTLSGNTVTVPSQGTWTYDPATGNLTFDPQTGFIGNPSTLTYTLTETSTGLTDNATVSVTYKPTPPVASDDRGSADMTGSNVTINILTNDSLATGNPASPTTTSVTLTTTGLPAGSTLLDNTVTVPGQGAWTYNPASGQITFDPETGFNDDPTPLTYILTETSTGLTDNATVTVHYLARLPDSFPDLTPSQFFTSLQLKTAQSVDYVVGISNVGPTATTGQFEFFVTRFGTATGLTMTLKTSATAVIDGETFNLENDAFDVTQETTRFRFVSKPGIVIPSLAVKFIGFTISRSGGTNGTLNNTVTITNGTGGGETPTNNNAIANPLTKIP</sequence>
<dbReference type="AlphaFoldDB" id="A0A1G9YL21"/>
<dbReference type="RefSeq" id="WP_093209186.1">
    <property type="nucleotide sequence ID" value="NZ_FNGS01000014.1"/>
</dbReference>
<name>A0A1G9YL21_9BACT</name>
<evidence type="ECO:0000259" key="2">
    <source>
        <dbReference type="Pfam" id="PF14252"/>
    </source>
</evidence>
<feature type="compositionally biased region" description="Acidic residues" evidence="1">
    <location>
        <begin position="155"/>
        <end position="167"/>
    </location>
</feature>
<feature type="domain" description="DUF4347" evidence="2">
    <location>
        <begin position="51"/>
        <end position="131"/>
    </location>
</feature>
<gene>
    <name evidence="3" type="ORF">SAMN04488090_4968</name>
</gene>
<proteinExistence type="predicted"/>
<reference evidence="3 4" key="1">
    <citation type="submission" date="2016-10" db="EMBL/GenBank/DDBJ databases">
        <authorList>
            <person name="de Groot N.N."/>
        </authorList>
    </citation>
    <scope>NUCLEOTIDE SEQUENCE [LARGE SCALE GENOMIC DNA]</scope>
    <source>
        <strain evidence="3 4">DSM 21668</strain>
    </source>
</reference>
<feature type="region of interest" description="Disordered" evidence="1">
    <location>
        <begin position="143"/>
        <end position="167"/>
    </location>
</feature>
<evidence type="ECO:0000313" key="3">
    <source>
        <dbReference type="EMBL" id="SDN09662.1"/>
    </source>
</evidence>
<dbReference type="STRING" id="563176.SAMN04488090_4968"/>
<dbReference type="Proteomes" id="UP000198901">
    <property type="component" value="Unassembled WGS sequence"/>
</dbReference>
<organism evidence="3 4">
    <name type="scientific">Siphonobacter aquaeclarae</name>
    <dbReference type="NCBI Taxonomy" id="563176"/>
    <lineage>
        <taxon>Bacteria</taxon>
        <taxon>Pseudomonadati</taxon>
        <taxon>Bacteroidota</taxon>
        <taxon>Cytophagia</taxon>
        <taxon>Cytophagales</taxon>
        <taxon>Cytophagaceae</taxon>
        <taxon>Siphonobacter</taxon>
    </lineage>
</organism>
<dbReference type="InterPro" id="IPR018247">
    <property type="entry name" value="EF_Hand_1_Ca_BS"/>
</dbReference>
<dbReference type="EMBL" id="FNGS01000014">
    <property type="protein sequence ID" value="SDN09662.1"/>
    <property type="molecule type" value="Genomic_DNA"/>
</dbReference>
<protein>
    <submittedName>
        <fullName evidence="3">CshA-type fibril repeat-containing protein</fullName>
    </submittedName>
</protein>
<dbReference type="InterPro" id="IPR028974">
    <property type="entry name" value="TSP_type-3_rpt"/>
</dbReference>
<dbReference type="PANTHER" id="PTHR10199:SF119">
    <property type="entry name" value="RE20510P"/>
    <property type="match status" value="1"/>
</dbReference>
<dbReference type="Pfam" id="PF14252">
    <property type="entry name" value="DUF4347"/>
    <property type="match status" value="1"/>
</dbReference>
<accession>A0A1G9YL21</accession>
<dbReference type="Gene3D" id="4.10.1080.10">
    <property type="entry name" value="TSP type-3 repeat"/>
    <property type="match status" value="1"/>
</dbReference>
<dbReference type="PANTHER" id="PTHR10199">
    <property type="entry name" value="THROMBOSPONDIN"/>
    <property type="match status" value="1"/>
</dbReference>
<dbReference type="SUPFAM" id="SSF103647">
    <property type="entry name" value="TSP type-3 repeat"/>
    <property type="match status" value="3"/>
</dbReference>
<dbReference type="GO" id="GO:0005509">
    <property type="term" value="F:calcium ion binding"/>
    <property type="evidence" value="ECO:0007669"/>
    <property type="project" value="InterPro"/>
</dbReference>
<keyword evidence="4" id="KW-1185">Reference proteome</keyword>